<evidence type="ECO:0000256" key="1">
    <source>
        <dbReference type="SAM" id="Coils"/>
    </source>
</evidence>
<feature type="coiled-coil region" evidence="1">
    <location>
        <begin position="57"/>
        <end position="91"/>
    </location>
</feature>
<evidence type="ECO:0000313" key="3">
    <source>
        <dbReference type="EMBL" id="MBD8496747.1"/>
    </source>
</evidence>
<evidence type="ECO:0000256" key="2">
    <source>
        <dbReference type="SAM" id="SignalP"/>
    </source>
</evidence>
<organism evidence="3 4">
    <name type="scientific">Paenibacillus arenosi</name>
    <dbReference type="NCBI Taxonomy" id="2774142"/>
    <lineage>
        <taxon>Bacteria</taxon>
        <taxon>Bacillati</taxon>
        <taxon>Bacillota</taxon>
        <taxon>Bacilli</taxon>
        <taxon>Bacillales</taxon>
        <taxon>Paenibacillaceae</taxon>
        <taxon>Paenibacillus</taxon>
    </lineage>
</organism>
<dbReference type="Gene3D" id="6.10.250.3150">
    <property type="match status" value="1"/>
</dbReference>
<keyword evidence="1" id="KW-0175">Coiled coil</keyword>
<keyword evidence="4" id="KW-1185">Reference proteome</keyword>
<gene>
    <name evidence="3" type="ORF">IFO66_00350</name>
</gene>
<accession>A0ABR9AU41</accession>
<sequence length="371" mass="42952">MRLGKRATSACMRIVIFVLIASAIPFSSHAQPSEPIPWDAANQSSEMKHILQQSLSIQELDAEIERVTAREQEASNQRKLLEADLQTQQEQLLLKQKDAGRVLRSYYVGERDLILEAILSSNEVSDLFLLLNYYSYLMDSDHRILSGYQANVQRIDQLRSEQALLEKELSQVRIHLEDQRKRVIELQNKLDTQITSSSDPEAMKKLVEEFTKYWQSVGLFEVRHYFRAMADAMQKLPEFVKENGNMKSNGLKYTLRIKDSELNEFLRQQDSMFDDFEFVFDKGIVTAIGDREGLRVVVQGSYTLEQEPENALRFHVDHLQFNGLELPESTRTQLEEQFDLSFYPQQLVSFIEATEITIDKNEMVVVLKVSL</sequence>
<name>A0ABR9AU41_9BACL</name>
<feature type="coiled-coil region" evidence="1">
    <location>
        <begin position="148"/>
        <end position="189"/>
    </location>
</feature>
<dbReference type="RefSeq" id="WP_192023191.1">
    <property type="nucleotide sequence ID" value="NZ_JACYTN010000001.1"/>
</dbReference>
<proteinExistence type="predicted"/>
<dbReference type="Proteomes" id="UP000634529">
    <property type="component" value="Unassembled WGS sequence"/>
</dbReference>
<evidence type="ECO:0000313" key="4">
    <source>
        <dbReference type="Proteomes" id="UP000634529"/>
    </source>
</evidence>
<protein>
    <recommendedName>
        <fullName evidence="5">N-terminal domain of peptidoglycan hydrolase CwlO-containing protein</fullName>
    </recommendedName>
</protein>
<evidence type="ECO:0008006" key="5">
    <source>
        <dbReference type="Google" id="ProtNLM"/>
    </source>
</evidence>
<keyword evidence="2" id="KW-0732">Signal</keyword>
<feature type="signal peptide" evidence="2">
    <location>
        <begin position="1"/>
        <end position="30"/>
    </location>
</feature>
<reference evidence="3 4" key="1">
    <citation type="submission" date="2020-09" db="EMBL/GenBank/DDBJ databases">
        <title>Paenibacillus sp. CAU 1523 isolated from sand of Haeundae Beach.</title>
        <authorList>
            <person name="Kim W."/>
        </authorList>
    </citation>
    <scope>NUCLEOTIDE SEQUENCE [LARGE SCALE GENOMIC DNA]</scope>
    <source>
        <strain evidence="3 4">CAU 1523</strain>
    </source>
</reference>
<comment type="caution">
    <text evidence="3">The sequence shown here is derived from an EMBL/GenBank/DDBJ whole genome shotgun (WGS) entry which is preliminary data.</text>
</comment>
<feature type="chain" id="PRO_5046304903" description="N-terminal domain of peptidoglycan hydrolase CwlO-containing protein" evidence="2">
    <location>
        <begin position="31"/>
        <end position="371"/>
    </location>
</feature>
<dbReference type="EMBL" id="JACYTN010000001">
    <property type="protein sequence ID" value="MBD8496747.1"/>
    <property type="molecule type" value="Genomic_DNA"/>
</dbReference>